<evidence type="ECO:0000313" key="1">
    <source>
        <dbReference type="EMBL" id="AJG74171.1"/>
    </source>
</evidence>
<proteinExistence type="predicted"/>
<name>A0A0B5NJV6_BACTU</name>
<reference evidence="3 5" key="3">
    <citation type="submission" date="2020-05" db="EMBL/GenBank/DDBJ databases">
        <title>FDA dAtabase for Regulatory Grade micrObial Sequences (FDA-ARGOS): Supporting development and validation of Infectious Disease Dx tests.</title>
        <authorList>
            <person name="Nelson B."/>
            <person name="Plummer A."/>
            <person name="Tallon L."/>
            <person name="Sadzewicz L."/>
            <person name="Zhao X."/>
            <person name="Vavikolanu K."/>
            <person name="Mehta A."/>
            <person name="Aluvathingal J."/>
            <person name="Nadendla S."/>
            <person name="Myers T."/>
            <person name="Yan Y."/>
            <person name="Sichtig H."/>
        </authorList>
    </citation>
    <scope>NUCLEOTIDE SEQUENCE [LARGE SCALE GENOMIC DNA]</scope>
    <source>
        <strain evidence="3 5">FDAARGOS_795</strain>
        <plasmid evidence="3 5">unnamed3</plasmid>
    </source>
</reference>
<geneLocation type="plasmid" evidence="1 4">
    <name>2</name>
</geneLocation>
<dbReference type="Proteomes" id="UP000501107">
    <property type="component" value="Plasmid unnamed3"/>
</dbReference>
<dbReference type="EMBL" id="CP009334">
    <property type="protein sequence ID" value="AJG74171.1"/>
    <property type="molecule type" value="Genomic_DNA"/>
</dbReference>
<dbReference type="EMBL" id="VKQN01000001">
    <property type="protein sequence ID" value="MDR4174714.1"/>
    <property type="molecule type" value="Genomic_DNA"/>
</dbReference>
<gene>
    <name evidence="1" type="ORF">BF38_5980</name>
    <name evidence="2" type="ORF">FO599_01030</name>
    <name evidence="3" type="ORF">FOC89_00990</name>
</gene>
<dbReference type="AlphaFoldDB" id="A0A0B5NJV6"/>
<dbReference type="Proteomes" id="UP000031876">
    <property type="component" value="Plasmid 2"/>
</dbReference>
<reference evidence="1 4" key="1">
    <citation type="journal article" date="2015" name="Genome Announc.">
        <title>Complete genome sequences for 35 biothreat assay-relevant bacillus species.</title>
        <authorList>
            <person name="Johnson S.L."/>
            <person name="Daligault H.E."/>
            <person name="Davenport K.W."/>
            <person name="Jaissle J."/>
            <person name="Frey K.G."/>
            <person name="Ladner J.T."/>
            <person name="Broomall S.M."/>
            <person name="Bishop-Lilly K.A."/>
            <person name="Bruce D.C."/>
            <person name="Gibbons H.S."/>
            <person name="Coyne S.R."/>
            <person name="Lo C.C."/>
            <person name="Meincke L."/>
            <person name="Munk A.C."/>
            <person name="Koroleva G.I."/>
            <person name="Rosenzweig C.N."/>
            <person name="Palacios G.F."/>
            <person name="Redden C.L."/>
            <person name="Minogue T.D."/>
            <person name="Chain P.S."/>
        </authorList>
    </citation>
    <scope>NUCLEOTIDE SEQUENCE [LARGE SCALE GENOMIC DNA]</scope>
    <source>
        <strain evidence="1 4">HD1011</strain>
        <plasmid evidence="1 4">2</plasmid>
    </source>
</reference>
<evidence type="ECO:0000313" key="4">
    <source>
        <dbReference type="Proteomes" id="UP000031876"/>
    </source>
</evidence>
<evidence type="ECO:0000313" key="3">
    <source>
        <dbReference type="EMBL" id="QKH22596.1"/>
    </source>
</evidence>
<dbReference type="Proteomes" id="UP001181533">
    <property type="component" value="Unassembled WGS sequence"/>
</dbReference>
<dbReference type="EMBL" id="CP053979">
    <property type="protein sequence ID" value="QKH22596.1"/>
    <property type="molecule type" value="Genomic_DNA"/>
</dbReference>
<protein>
    <submittedName>
        <fullName evidence="3">Uncharacterized protein</fullName>
    </submittedName>
</protein>
<dbReference type="RefSeq" id="WP_000848930.1">
    <property type="nucleotide sequence ID" value="NZ_CP009334.1"/>
</dbReference>
<reference evidence="2" key="2">
    <citation type="submission" date="2019-07" db="EMBL/GenBank/DDBJ databases">
        <title>Phylogenomic Reclassification of ATCC Bacillus Strains and Various Taxa within the Genus Bacillus.</title>
        <authorList>
            <person name="Riojas M.A."/>
            <person name="Frank A.M."/>
            <person name="Fenn S.L."/>
            <person name="King S.P."/>
            <person name="Brower S.M."/>
            <person name="Hazbon M.H."/>
        </authorList>
    </citation>
    <scope>NUCLEOTIDE SEQUENCE</scope>
    <source>
        <strain evidence="2">ATCC 35646</strain>
    </source>
</reference>
<dbReference type="KEGG" id="btw:BF38_5980"/>
<keyword evidence="3" id="KW-0614">Plasmid</keyword>
<geneLocation type="plasmid" evidence="3 5">
    <name>unnamed3</name>
</geneLocation>
<sequence length="79" mass="8978">MKTIKGKLGEVRGCEKAFQKDIRFQPVDGGFEQKIGGCIECGTNQDIKLHTFKVADEDEKVHFELSTFKCKHCLEEDTN</sequence>
<accession>A0A0B5NJV6</accession>
<evidence type="ECO:0000313" key="2">
    <source>
        <dbReference type="EMBL" id="MDR4174714.1"/>
    </source>
</evidence>
<organism evidence="3 5">
    <name type="scientific">Bacillus thuringiensis</name>
    <dbReference type="NCBI Taxonomy" id="1428"/>
    <lineage>
        <taxon>Bacteria</taxon>
        <taxon>Bacillati</taxon>
        <taxon>Bacillota</taxon>
        <taxon>Bacilli</taxon>
        <taxon>Bacillales</taxon>
        <taxon>Bacillaceae</taxon>
        <taxon>Bacillus</taxon>
        <taxon>Bacillus cereus group</taxon>
    </lineage>
</organism>
<evidence type="ECO:0000313" key="5">
    <source>
        <dbReference type="Proteomes" id="UP000501107"/>
    </source>
</evidence>